<gene>
    <name evidence="6" type="ORF">AURANDRAFT_5420</name>
</gene>
<keyword evidence="2 4" id="KW-0067">ATP-binding</keyword>
<dbReference type="OMA" id="NIESINW"/>
<dbReference type="FunFam" id="3.40.50.300:FF:001025">
    <property type="entry name" value="ATPase family, AAA domain-containing 2B"/>
    <property type="match status" value="1"/>
</dbReference>
<dbReference type="eggNOG" id="KOG0730">
    <property type="taxonomic scope" value="Eukaryota"/>
</dbReference>
<dbReference type="Gene3D" id="1.10.8.60">
    <property type="match status" value="1"/>
</dbReference>
<evidence type="ECO:0000259" key="5">
    <source>
        <dbReference type="SMART" id="SM00382"/>
    </source>
</evidence>
<dbReference type="PANTHER" id="PTHR23077:SF117">
    <property type="entry name" value="AAA+ ATPASE DOMAIN-CONTAINING PROTEIN"/>
    <property type="match status" value="1"/>
</dbReference>
<reference evidence="6 7" key="1">
    <citation type="journal article" date="2011" name="Proc. Natl. Acad. Sci. U.S.A.">
        <title>Niche of harmful alga Aureococcus anophagefferens revealed through ecogenomics.</title>
        <authorList>
            <person name="Gobler C.J."/>
            <person name="Berry D.L."/>
            <person name="Dyhrman S.T."/>
            <person name="Wilhelm S.W."/>
            <person name="Salamov A."/>
            <person name="Lobanov A.V."/>
            <person name="Zhang Y."/>
            <person name="Collier J.L."/>
            <person name="Wurch L.L."/>
            <person name="Kustka A.B."/>
            <person name="Dill B.D."/>
            <person name="Shah M."/>
            <person name="VerBerkmoes N.C."/>
            <person name="Kuo A."/>
            <person name="Terry A."/>
            <person name="Pangilinan J."/>
            <person name="Lindquist E.A."/>
            <person name="Lucas S."/>
            <person name="Paulsen I.T."/>
            <person name="Hattenrath-Lehmann T.K."/>
            <person name="Talmage S.C."/>
            <person name="Walker E.A."/>
            <person name="Koch F."/>
            <person name="Burson A.M."/>
            <person name="Marcoval M.A."/>
            <person name="Tang Y.Z."/>
            <person name="Lecleir G.R."/>
            <person name="Coyne K.J."/>
            <person name="Berg G.M."/>
            <person name="Bertrand E.M."/>
            <person name="Saito M.A."/>
            <person name="Gladyshev V.N."/>
            <person name="Grigoriev I.V."/>
        </authorList>
    </citation>
    <scope>NUCLEOTIDE SEQUENCE [LARGE SCALE GENOMIC DNA]</scope>
    <source>
        <strain evidence="7">CCMP 1984</strain>
    </source>
</reference>
<evidence type="ECO:0000256" key="2">
    <source>
        <dbReference type="ARBA" id="ARBA00022840"/>
    </source>
</evidence>
<evidence type="ECO:0000256" key="1">
    <source>
        <dbReference type="ARBA" id="ARBA00022741"/>
    </source>
</evidence>
<dbReference type="GO" id="GO:0016887">
    <property type="term" value="F:ATP hydrolysis activity"/>
    <property type="evidence" value="ECO:0007669"/>
    <property type="project" value="InterPro"/>
</dbReference>
<dbReference type="InterPro" id="IPR003959">
    <property type="entry name" value="ATPase_AAA_core"/>
</dbReference>
<evidence type="ECO:0000256" key="3">
    <source>
        <dbReference type="ARBA" id="ARBA00023054"/>
    </source>
</evidence>
<dbReference type="InterPro" id="IPR050168">
    <property type="entry name" value="AAA_ATPase_domain"/>
</dbReference>
<dbReference type="GeneID" id="20222372"/>
<dbReference type="GO" id="GO:0005524">
    <property type="term" value="F:ATP binding"/>
    <property type="evidence" value="ECO:0007669"/>
    <property type="project" value="UniProtKB-KW"/>
</dbReference>
<proteinExistence type="inferred from homology"/>
<dbReference type="InterPro" id="IPR027417">
    <property type="entry name" value="P-loop_NTPase"/>
</dbReference>
<dbReference type="InterPro" id="IPR003960">
    <property type="entry name" value="ATPase_AAA_CS"/>
</dbReference>
<dbReference type="OrthoDB" id="2187at2759"/>
<sequence>EVPKTSWADVGGQAEAKRALQQAVIWPVTRRAEFDRFGIRACRGVLLHGPPGCSKTLLARATASESSCAFIALSGADVYSPYLGEAEATVRRAFAAADAATPCILFFDEIDALVCDRAGGDGRGAEARVLSTFLNCLDGASGGPRDGVVTLGATNRPHAIDRALLRPGRLETSVYVGLPGLADREAVLAVHARGLPLAADVDLAALAARTRGFSGADLRKVCQDGARNALRK</sequence>
<dbReference type="RefSeq" id="XP_009032108.1">
    <property type="nucleotide sequence ID" value="XM_009033860.1"/>
</dbReference>
<dbReference type="InParanoid" id="F0XX05"/>
<dbReference type="KEGG" id="aaf:AURANDRAFT_5420"/>
<keyword evidence="7" id="KW-1185">Reference proteome</keyword>
<dbReference type="PANTHER" id="PTHR23077">
    <property type="entry name" value="AAA-FAMILY ATPASE"/>
    <property type="match status" value="1"/>
</dbReference>
<protein>
    <recommendedName>
        <fullName evidence="5">AAA+ ATPase domain-containing protein</fullName>
    </recommendedName>
</protein>
<dbReference type="Pfam" id="PF17862">
    <property type="entry name" value="AAA_lid_3"/>
    <property type="match status" value="1"/>
</dbReference>
<feature type="non-terminal residue" evidence="6">
    <location>
        <position position="232"/>
    </location>
</feature>
<dbReference type="Pfam" id="PF00004">
    <property type="entry name" value="AAA"/>
    <property type="match status" value="1"/>
</dbReference>
<dbReference type="Proteomes" id="UP000002729">
    <property type="component" value="Unassembled WGS sequence"/>
</dbReference>
<dbReference type="PROSITE" id="PS00674">
    <property type="entry name" value="AAA"/>
    <property type="match status" value="1"/>
</dbReference>
<dbReference type="InterPro" id="IPR041569">
    <property type="entry name" value="AAA_lid_3"/>
</dbReference>
<feature type="non-terminal residue" evidence="6">
    <location>
        <position position="1"/>
    </location>
</feature>
<dbReference type="InterPro" id="IPR003593">
    <property type="entry name" value="AAA+_ATPase"/>
</dbReference>
<comment type="similarity">
    <text evidence="4">Belongs to the AAA ATPase family.</text>
</comment>
<dbReference type="EMBL" id="GL833120">
    <property type="protein sequence ID" value="EGB12871.1"/>
    <property type="molecule type" value="Genomic_DNA"/>
</dbReference>
<dbReference type="AlphaFoldDB" id="F0XX05"/>
<dbReference type="SMART" id="SM00382">
    <property type="entry name" value="AAA"/>
    <property type="match status" value="1"/>
</dbReference>
<keyword evidence="3" id="KW-0175">Coiled coil</keyword>
<evidence type="ECO:0000313" key="7">
    <source>
        <dbReference type="Proteomes" id="UP000002729"/>
    </source>
</evidence>
<accession>F0XX05</accession>
<dbReference type="Gene3D" id="3.40.50.300">
    <property type="entry name" value="P-loop containing nucleotide triphosphate hydrolases"/>
    <property type="match status" value="1"/>
</dbReference>
<feature type="domain" description="AAA+ ATPase" evidence="5">
    <location>
        <begin position="41"/>
        <end position="180"/>
    </location>
</feature>
<name>F0XX05_AURAN</name>
<keyword evidence="1 4" id="KW-0547">Nucleotide-binding</keyword>
<organism evidence="7">
    <name type="scientific">Aureococcus anophagefferens</name>
    <name type="common">Harmful bloom alga</name>
    <dbReference type="NCBI Taxonomy" id="44056"/>
    <lineage>
        <taxon>Eukaryota</taxon>
        <taxon>Sar</taxon>
        <taxon>Stramenopiles</taxon>
        <taxon>Ochrophyta</taxon>
        <taxon>Pelagophyceae</taxon>
        <taxon>Pelagomonadales</taxon>
        <taxon>Pelagomonadaceae</taxon>
        <taxon>Aureococcus</taxon>
    </lineage>
</organism>
<evidence type="ECO:0000313" key="6">
    <source>
        <dbReference type="EMBL" id="EGB12871.1"/>
    </source>
</evidence>
<evidence type="ECO:0000256" key="4">
    <source>
        <dbReference type="RuleBase" id="RU003651"/>
    </source>
</evidence>
<dbReference type="SUPFAM" id="SSF52540">
    <property type="entry name" value="P-loop containing nucleoside triphosphate hydrolases"/>
    <property type="match status" value="1"/>
</dbReference>